<protein>
    <submittedName>
        <fullName evidence="2">Uncharacterized protein</fullName>
    </submittedName>
</protein>
<reference evidence="2" key="1">
    <citation type="submission" date="2018-02" db="EMBL/GenBank/DDBJ databases">
        <authorList>
            <person name="Cohen D.B."/>
            <person name="Kent A.D."/>
        </authorList>
    </citation>
    <scope>NUCLEOTIDE SEQUENCE</scope>
</reference>
<dbReference type="PANTHER" id="PTHR46619">
    <property type="entry name" value="RNA RECOGNITION MOTIF XS DOMAIN PROTEIN-RELATED"/>
    <property type="match status" value="1"/>
</dbReference>
<dbReference type="PANTHER" id="PTHR46619:SF3">
    <property type="entry name" value="RNA RECOGNITION MOTIF XS DOMAIN PROTEIN"/>
    <property type="match status" value="1"/>
</dbReference>
<feature type="compositionally biased region" description="Low complexity" evidence="1">
    <location>
        <begin position="32"/>
        <end position="49"/>
    </location>
</feature>
<dbReference type="AlphaFoldDB" id="A0A2N9EHD0"/>
<proteinExistence type="predicted"/>
<gene>
    <name evidence="2" type="ORF">FSB_LOCUS1972</name>
</gene>
<evidence type="ECO:0000313" key="2">
    <source>
        <dbReference type="EMBL" id="SPC74090.1"/>
    </source>
</evidence>
<feature type="region of interest" description="Disordered" evidence="1">
    <location>
        <begin position="1"/>
        <end position="105"/>
    </location>
</feature>
<sequence>MAGGNPNKNAPHKPSSSSAAAASSHRKSRWESNASAHNNNNSNNNPPSDSNKKHGDTKPNPSPKTAPTPSPAHQRHHQTHPTPPHSGTGPFPFPDPAALGPPPPPAYGFHMLERRTIVLADGTVRSYFALPHDYQDFNPPPLPMPPRPLMDPTGRVFPGGPGSPGPGGFNRHQDYWNSLGLDGRGPGPGMEGSMKRKYIHEEEDKQRQLQQQHQFAHFGIGNTSNGFPVGPSEFFAGTSGPFGRSGGGGGGDEYRASKYIRLSGGGSENVALKHLEVDQSALKKAFLHFAKLINETANQRNNYLENGKNGRLQCLACGRCSLLIYDLSMYYIEYLFVVFLTMEVNRQDKLPLINSELIQLQCEIVPMSSSSNDTYSPYKYKVEGEVVASRPIGPVLLGCFAMKEGQSGNFHPMLKMMCVCVLCT</sequence>
<organism evidence="2">
    <name type="scientific">Fagus sylvatica</name>
    <name type="common">Beechnut</name>
    <dbReference type="NCBI Taxonomy" id="28930"/>
    <lineage>
        <taxon>Eukaryota</taxon>
        <taxon>Viridiplantae</taxon>
        <taxon>Streptophyta</taxon>
        <taxon>Embryophyta</taxon>
        <taxon>Tracheophyta</taxon>
        <taxon>Spermatophyta</taxon>
        <taxon>Magnoliopsida</taxon>
        <taxon>eudicotyledons</taxon>
        <taxon>Gunneridae</taxon>
        <taxon>Pentapetalae</taxon>
        <taxon>rosids</taxon>
        <taxon>fabids</taxon>
        <taxon>Fagales</taxon>
        <taxon>Fagaceae</taxon>
        <taxon>Fagus</taxon>
    </lineage>
</organism>
<evidence type="ECO:0000256" key="1">
    <source>
        <dbReference type="SAM" id="MobiDB-lite"/>
    </source>
</evidence>
<feature type="compositionally biased region" description="Pro residues" evidence="1">
    <location>
        <begin position="91"/>
        <end position="105"/>
    </location>
</feature>
<feature type="compositionally biased region" description="Pro residues" evidence="1">
    <location>
        <begin position="60"/>
        <end position="70"/>
    </location>
</feature>
<name>A0A2N9EHD0_FAGSY</name>
<feature type="compositionally biased region" description="Low complexity" evidence="1">
    <location>
        <begin position="12"/>
        <end position="23"/>
    </location>
</feature>
<dbReference type="EMBL" id="OIVN01000091">
    <property type="protein sequence ID" value="SPC74090.1"/>
    <property type="molecule type" value="Genomic_DNA"/>
</dbReference>
<accession>A0A2N9EHD0</accession>